<dbReference type="EMBL" id="QTSX02002150">
    <property type="protein sequence ID" value="KAJ9078378.1"/>
    <property type="molecule type" value="Genomic_DNA"/>
</dbReference>
<organism evidence="1 2">
    <name type="scientific">Entomophthora muscae</name>
    <dbReference type="NCBI Taxonomy" id="34485"/>
    <lineage>
        <taxon>Eukaryota</taxon>
        <taxon>Fungi</taxon>
        <taxon>Fungi incertae sedis</taxon>
        <taxon>Zoopagomycota</taxon>
        <taxon>Entomophthoromycotina</taxon>
        <taxon>Entomophthoromycetes</taxon>
        <taxon>Entomophthorales</taxon>
        <taxon>Entomophthoraceae</taxon>
        <taxon>Entomophthora</taxon>
    </lineage>
</organism>
<evidence type="ECO:0000313" key="1">
    <source>
        <dbReference type="EMBL" id="KAJ9078378.1"/>
    </source>
</evidence>
<accession>A0ACC2TUY8</accession>
<comment type="caution">
    <text evidence="1">The sequence shown here is derived from an EMBL/GenBank/DDBJ whole genome shotgun (WGS) entry which is preliminary data.</text>
</comment>
<gene>
    <name evidence="1" type="ORF">DSO57_1007094</name>
</gene>
<keyword evidence="2" id="KW-1185">Reference proteome</keyword>
<name>A0ACC2TUY8_9FUNG</name>
<sequence>MKIFSILAIVPCLSLQVASSPVEISPLGSDEGIAAKFQKVESDSTHDHQLKRRYAPYPQPYGQQFQPMFQMDAMRLRKFADYLKANMIDFNAIIQTYDSSLEREDAKTINGLITETSTQLQNVREAFNPNLAQPASYQASYQPQSANHQGIGNPQPTSQKCAAKPAQSSNQEDAAKEPAVSVESNPITTQTPDSAGSENNSSETSSVKSDQPNQDKKLYSTAYYGNN</sequence>
<evidence type="ECO:0000313" key="2">
    <source>
        <dbReference type="Proteomes" id="UP001165960"/>
    </source>
</evidence>
<proteinExistence type="predicted"/>
<dbReference type="Proteomes" id="UP001165960">
    <property type="component" value="Unassembled WGS sequence"/>
</dbReference>
<reference evidence="1" key="1">
    <citation type="submission" date="2022-04" db="EMBL/GenBank/DDBJ databases">
        <title>Genome of the entomopathogenic fungus Entomophthora muscae.</title>
        <authorList>
            <person name="Elya C."/>
            <person name="Lovett B.R."/>
            <person name="Lee E."/>
            <person name="Macias A.M."/>
            <person name="Hajek A.E."/>
            <person name="De Bivort B.L."/>
            <person name="Kasson M.T."/>
            <person name="De Fine Licht H.H."/>
            <person name="Stajich J.E."/>
        </authorList>
    </citation>
    <scope>NUCLEOTIDE SEQUENCE</scope>
    <source>
        <strain evidence="1">Berkeley</strain>
    </source>
</reference>
<protein>
    <submittedName>
        <fullName evidence="1">Uncharacterized protein</fullName>
    </submittedName>
</protein>